<protein>
    <submittedName>
        <fullName evidence="2">Uncharacterized protein</fullName>
    </submittedName>
</protein>
<evidence type="ECO:0000313" key="2">
    <source>
        <dbReference type="EMBL" id="PPJ57297.1"/>
    </source>
</evidence>
<reference evidence="3" key="1">
    <citation type="journal article" date="2017" name="bioRxiv">
        <title>Conservation of a gene cluster reveals novel cercosporin biosynthetic mechanisms and extends production to the genus Colletotrichum.</title>
        <authorList>
            <person name="de Jonge R."/>
            <person name="Ebert M.K."/>
            <person name="Huitt-Roehl C.R."/>
            <person name="Pal P."/>
            <person name="Suttle J.C."/>
            <person name="Spanner R.E."/>
            <person name="Neubauer J.D."/>
            <person name="Jurick W.M.II."/>
            <person name="Stott K.A."/>
            <person name="Secor G.A."/>
            <person name="Thomma B.P.H.J."/>
            <person name="Van de Peer Y."/>
            <person name="Townsend C.A."/>
            <person name="Bolton M.D."/>
        </authorList>
    </citation>
    <scope>NUCLEOTIDE SEQUENCE [LARGE SCALE GENOMIC DNA]</scope>
    <source>
        <strain evidence="3">CBS538.71</strain>
    </source>
</reference>
<dbReference type="EMBL" id="PNEN01000497">
    <property type="protein sequence ID" value="PPJ57297.1"/>
    <property type="molecule type" value="Genomic_DNA"/>
</dbReference>
<evidence type="ECO:0000313" key="3">
    <source>
        <dbReference type="Proteomes" id="UP000237631"/>
    </source>
</evidence>
<organism evidence="2 3">
    <name type="scientific">Cercospora berteroae</name>
    <dbReference type="NCBI Taxonomy" id="357750"/>
    <lineage>
        <taxon>Eukaryota</taxon>
        <taxon>Fungi</taxon>
        <taxon>Dikarya</taxon>
        <taxon>Ascomycota</taxon>
        <taxon>Pezizomycotina</taxon>
        <taxon>Dothideomycetes</taxon>
        <taxon>Dothideomycetidae</taxon>
        <taxon>Mycosphaerellales</taxon>
        <taxon>Mycosphaerellaceae</taxon>
        <taxon>Cercospora</taxon>
    </lineage>
</organism>
<dbReference type="AlphaFoldDB" id="A0A2S6CC40"/>
<name>A0A2S6CC40_9PEZI</name>
<comment type="caution">
    <text evidence="2">The sequence shown here is derived from an EMBL/GenBank/DDBJ whole genome shotgun (WGS) entry which is preliminary data.</text>
</comment>
<accession>A0A2S6CC40</accession>
<feature type="region of interest" description="Disordered" evidence="1">
    <location>
        <begin position="1"/>
        <end position="25"/>
    </location>
</feature>
<keyword evidence="3" id="KW-1185">Reference proteome</keyword>
<sequence length="273" mass="30560">MATSTPPGDAATQITTTSPPPEYTGDAASRVFEITELLEHILLFAVASQSDQAKNKDSKVLKMPPMPGCGNVSEGGICLFSIQRVNGFLDFFVVRNWSEGKTLVTEMNKLFIDECASTYEQIIGQLPNGWHNPEASWRGIKICNAIEPSAFKYSFWSDLEDDDDAPPFSPSWQLGADVTLEYVFELYSIVLKVLDEYIPKKKLMNREVAIARDNAKSRWAGKELLHGRNNSAMLEELNRMFEQSIEDAFAMGREMDEVIASRTNEIGKGRRSC</sequence>
<proteinExistence type="predicted"/>
<feature type="compositionally biased region" description="Polar residues" evidence="1">
    <location>
        <begin position="1"/>
        <end position="17"/>
    </location>
</feature>
<evidence type="ECO:0000256" key="1">
    <source>
        <dbReference type="SAM" id="MobiDB-lite"/>
    </source>
</evidence>
<dbReference type="OrthoDB" id="3649211at2759"/>
<gene>
    <name evidence="2" type="ORF">CBER1_09026</name>
</gene>
<dbReference type="Proteomes" id="UP000237631">
    <property type="component" value="Unassembled WGS sequence"/>
</dbReference>